<evidence type="ECO:0000256" key="7">
    <source>
        <dbReference type="ARBA" id="ARBA00023027"/>
    </source>
</evidence>
<evidence type="ECO:0000256" key="1">
    <source>
        <dbReference type="ARBA" id="ARBA00005067"/>
    </source>
</evidence>
<feature type="domain" description="Prephenate/arogenate dehydrogenase" evidence="10">
    <location>
        <begin position="8"/>
        <end position="293"/>
    </location>
</feature>
<dbReference type="InterPro" id="IPR036291">
    <property type="entry name" value="NAD(P)-bd_dom_sf"/>
</dbReference>
<dbReference type="Pfam" id="PF02153">
    <property type="entry name" value="PDH_N"/>
    <property type="match status" value="1"/>
</dbReference>
<dbReference type="PANTHER" id="PTHR21363:SF0">
    <property type="entry name" value="PREPHENATE DEHYDROGENASE [NADP(+)]"/>
    <property type="match status" value="1"/>
</dbReference>
<dbReference type="FunFam" id="3.40.50.720:FF:000208">
    <property type="entry name" value="Prephenate dehydrogenase"/>
    <property type="match status" value="1"/>
</dbReference>
<keyword evidence="7" id="KW-0520">NAD</keyword>
<evidence type="ECO:0000256" key="5">
    <source>
        <dbReference type="ARBA" id="ARBA00022605"/>
    </source>
</evidence>
<keyword evidence="6 11" id="KW-0560">Oxidoreductase</keyword>
<dbReference type="InterPro" id="IPR003099">
    <property type="entry name" value="Prephen_DH"/>
</dbReference>
<comment type="pathway">
    <text evidence="1">Amino-acid biosynthesis; L-tyrosine biosynthesis; (4-hydroxyphenyl)pyruvate from prephenate (NAD(+) route): step 1/1.</text>
</comment>
<evidence type="ECO:0000256" key="6">
    <source>
        <dbReference type="ARBA" id="ARBA00023002"/>
    </source>
</evidence>
<evidence type="ECO:0000313" key="12">
    <source>
        <dbReference type="EMBL" id="UNV84323.1"/>
    </source>
</evidence>
<dbReference type="RefSeq" id="WP_003777394.1">
    <property type="nucleotide sequence ID" value="NZ_CP094241.1"/>
</dbReference>
<gene>
    <name evidence="11" type="primary">tyrA2</name>
    <name evidence="11" type="ORF">HMPREF9418_0978</name>
    <name evidence="12" type="ORF">MON40_09935</name>
</gene>
<dbReference type="Pfam" id="PF20463">
    <property type="entry name" value="PDH_C"/>
    <property type="match status" value="1"/>
</dbReference>
<evidence type="ECO:0000259" key="10">
    <source>
        <dbReference type="PROSITE" id="PS51176"/>
    </source>
</evidence>
<dbReference type="GO" id="GO:0004665">
    <property type="term" value="F:prephenate dehydrogenase (NADP+) activity"/>
    <property type="evidence" value="ECO:0007669"/>
    <property type="project" value="InterPro"/>
</dbReference>
<proteinExistence type="inferred from homology"/>
<dbReference type="Gene3D" id="3.40.50.720">
    <property type="entry name" value="NAD(P)-binding Rossmann-like Domain"/>
    <property type="match status" value="1"/>
</dbReference>
<dbReference type="GO" id="GO:0070403">
    <property type="term" value="F:NAD+ binding"/>
    <property type="evidence" value="ECO:0007669"/>
    <property type="project" value="InterPro"/>
</dbReference>
<evidence type="ECO:0000256" key="4">
    <source>
        <dbReference type="ARBA" id="ARBA00022498"/>
    </source>
</evidence>
<evidence type="ECO:0000313" key="13">
    <source>
        <dbReference type="Proteomes" id="UP000004982"/>
    </source>
</evidence>
<dbReference type="FunFam" id="1.10.3660.10:FF:000003">
    <property type="entry name" value="Prephenate dehydrogenase"/>
    <property type="match status" value="1"/>
</dbReference>
<comment type="catalytic activity">
    <reaction evidence="9">
        <text>prephenate + NAD(+) = 3-(4-hydroxyphenyl)pyruvate + CO2 + NADH</text>
        <dbReference type="Rhea" id="RHEA:13869"/>
        <dbReference type="ChEBI" id="CHEBI:16526"/>
        <dbReference type="ChEBI" id="CHEBI:29934"/>
        <dbReference type="ChEBI" id="CHEBI:36242"/>
        <dbReference type="ChEBI" id="CHEBI:57540"/>
        <dbReference type="ChEBI" id="CHEBI:57945"/>
        <dbReference type="EC" id="1.3.1.12"/>
    </reaction>
</comment>
<dbReference type="GO" id="GO:0008977">
    <property type="term" value="F:prephenate dehydrogenase (NAD+) activity"/>
    <property type="evidence" value="ECO:0007669"/>
    <property type="project" value="UniProtKB-EC"/>
</dbReference>
<dbReference type="EMBL" id="CP094241">
    <property type="protein sequence ID" value="UNV84323.1"/>
    <property type="molecule type" value="Genomic_DNA"/>
</dbReference>
<dbReference type="InterPro" id="IPR046826">
    <property type="entry name" value="PDH_N"/>
</dbReference>
<dbReference type="AlphaFoldDB" id="A0AA36UK27"/>
<dbReference type="GO" id="GO:0006571">
    <property type="term" value="P:tyrosine biosynthetic process"/>
    <property type="evidence" value="ECO:0007669"/>
    <property type="project" value="UniProtKB-KW"/>
</dbReference>
<reference evidence="12 14" key="2">
    <citation type="submission" date="2022-03" db="EMBL/GenBank/DDBJ databases">
        <title>Genome sequencing of Neisseria macacae.</title>
        <authorList>
            <person name="Baek M.-G."/>
        </authorList>
    </citation>
    <scope>NUCLEOTIDE SEQUENCE [LARGE SCALE GENOMIC DNA]</scope>
    <source>
        <strain evidence="12 14">ATCC 33926</strain>
    </source>
</reference>
<accession>A0AA36UK27</accession>
<dbReference type="Proteomes" id="UP000004982">
    <property type="component" value="Unassembled WGS sequence"/>
</dbReference>
<keyword evidence="5" id="KW-0028">Amino-acid biosynthesis</keyword>
<organism evidence="11 13">
    <name type="scientific">Neisseria macacae ATCC 33926</name>
    <dbReference type="NCBI Taxonomy" id="997348"/>
    <lineage>
        <taxon>Bacteria</taxon>
        <taxon>Pseudomonadati</taxon>
        <taxon>Pseudomonadota</taxon>
        <taxon>Betaproteobacteria</taxon>
        <taxon>Neisseriales</taxon>
        <taxon>Neisseriaceae</taxon>
        <taxon>Neisseria</taxon>
    </lineage>
</organism>
<evidence type="ECO:0000256" key="3">
    <source>
        <dbReference type="ARBA" id="ARBA00012068"/>
    </source>
</evidence>
<keyword evidence="4" id="KW-0827">Tyrosine biosynthesis</keyword>
<protein>
    <recommendedName>
        <fullName evidence="3">prephenate dehydrogenase</fullName>
        <ecNumber evidence="3">1.3.1.12</ecNumber>
    </recommendedName>
</protein>
<dbReference type="EMBL" id="AFQE01000045">
    <property type="protein sequence ID" value="EGQ77474.1"/>
    <property type="molecule type" value="Genomic_DNA"/>
</dbReference>
<evidence type="ECO:0000313" key="11">
    <source>
        <dbReference type="EMBL" id="EGQ77474.1"/>
    </source>
</evidence>
<evidence type="ECO:0000256" key="8">
    <source>
        <dbReference type="ARBA" id="ARBA00023141"/>
    </source>
</evidence>
<name>A0AA36UK27_9NEIS</name>
<dbReference type="PROSITE" id="PS51176">
    <property type="entry name" value="PDH_ADH"/>
    <property type="match status" value="1"/>
</dbReference>
<sequence length="293" mass="32346">MTPNAPLQHITLIGVGLIGGSFVLDLKRLGWVQTVTGIDLDRDNLDRALERRVIDKAFTEINAESIGHADLVLIATPVSTLPTICQAIAPLLAPEAYVSDVGSTKRTAIAAFRQYLPERISHCIAAHPIAGSDRSGALAAQFGLYQDKKLIITTHGQERPEGIALIKSLWQAVGAQTFEMSAEEHDAVFAAVSHMPHLTAFAYVHQIADHPDGQEYLKFAASGFRDFTRIASSHPAIWTDICLDNKNSLIKLIAGLHDQLSKLERILEQENRDALYRYFEEAKQTRDEWLGSQ</sequence>
<keyword evidence="14" id="KW-1185">Reference proteome</keyword>
<evidence type="ECO:0000313" key="14">
    <source>
        <dbReference type="Proteomes" id="UP000829455"/>
    </source>
</evidence>
<dbReference type="Gene3D" id="1.10.3660.10">
    <property type="entry name" value="6-phosphogluconate dehydrogenase C-terminal like domain"/>
    <property type="match status" value="1"/>
</dbReference>
<evidence type="ECO:0000256" key="2">
    <source>
        <dbReference type="ARBA" id="ARBA00007964"/>
    </source>
</evidence>
<dbReference type="PANTHER" id="PTHR21363">
    <property type="entry name" value="PREPHENATE DEHYDROGENASE"/>
    <property type="match status" value="1"/>
</dbReference>
<dbReference type="InterPro" id="IPR008927">
    <property type="entry name" value="6-PGluconate_DH-like_C_sf"/>
</dbReference>
<reference evidence="11 13" key="1">
    <citation type="submission" date="2011-05" db="EMBL/GenBank/DDBJ databases">
        <authorList>
            <person name="Muzny D."/>
            <person name="Qin X."/>
            <person name="Deng J."/>
            <person name="Jiang H."/>
            <person name="Liu Y."/>
            <person name="Qu J."/>
            <person name="Song X.-Z."/>
            <person name="Zhang L."/>
            <person name="Thornton R."/>
            <person name="Coyle M."/>
            <person name="Francisco L."/>
            <person name="Jackson L."/>
            <person name="Javaid M."/>
            <person name="Korchina V."/>
            <person name="Kovar C."/>
            <person name="Mata R."/>
            <person name="Mathew T."/>
            <person name="Ngo R."/>
            <person name="Nguyen L."/>
            <person name="Nguyen N."/>
            <person name="Okwuonu G."/>
            <person name="Ongeri F."/>
            <person name="Pham C."/>
            <person name="Simmons D."/>
            <person name="Wilczek-Boney K."/>
            <person name="Hale W."/>
            <person name="Jakkamsetti A."/>
            <person name="Pham P."/>
            <person name="Ruth R."/>
            <person name="San Lucas F."/>
            <person name="Warren J."/>
            <person name="Zhang J."/>
            <person name="Zhao Z."/>
            <person name="Zhou C."/>
            <person name="Zhu D."/>
            <person name="Lee S."/>
            <person name="Bess C."/>
            <person name="Blankenburg K."/>
            <person name="Forbes L."/>
            <person name="Fu Q."/>
            <person name="Gubbala S."/>
            <person name="Hirani K."/>
            <person name="Jayaseelan J.C."/>
            <person name="Lara F."/>
            <person name="Munidasa M."/>
            <person name="Palculict T."/>
            <person name="Patil S."/>
            <person name="Pu L.-L."/>
            <person name="Saada N."/>
            <person name="Tang L."/>
            <person name="Weissenberger G."/>
            <person name="Zhu Y."/>
            <person name="Hemphill L."/>
            <person name="Shang Y."/>
            <person name="Youmans B."/>
            <person name="Ayvaz T."/>
            <person name="Ross M."/>
            <person name="Santibanez J."/>
            <person name="Aqrawi P."/>
            <person name="Gross S."/>
            <person name="Joshi V."/>
            <person name="Fowler G."/>
            <person name="Nazareth L."/>
            <person name="Reid J."/>
            <person name="Worley K."/>
            <person name="Petrosino J."/>
            <person name="Highlander S."/>
            <person name="Gibbs R."/>
        </authorList>
    </citation>
    <scope>NUCLEOTIDE SEQUENCE [LARGE SCALE GENOMIC DNA]</scope>
    <source>
        <strain evidence="11 13">ATCC 33926</strain>
    </source>
</reference>
<dbReference type="EC" id="1.3.1.12" evidence="3"/>
<comment type="similarity">
    <text evidence="2">Belongs to the prephenate/arogenate dehydrogenase family.</text>
</comment>
<dbReference type="InterPro" id="IPR050812">
    <property type="entry name" value="Preph/Arog_dehydrog"/>
</dbReference>
<dbReference type="Proteomes" id="UP000829455">
    <property type="component" value="Chromosome"/>
</dbReference>
<evidence type="ECO:0000256" key="9">
    <source>
        <dbReference type="ARBA" id="ARBA00049260"/>
    </source>
</evidence>
<dbReference type="InterPro" id="IPR046825">
    <property type="entry name" value="PDH_C"/>
</dbReference>
<dbReference type="SUPFAM" id="SSF51735">
    <property type="entry name" value="NAD(P)-binding Rossmann-fold domains"/>
    <property type="match status" value="1"/>
</dbReference>
<dbReference type="SUPFAM" id="SSF48179">
    <property type="entry name" value="6-phosphogluconate dehydrogenase C-terminal domain-like"/>
    <property type="match status" value="1"/>
</dbReference>
<keyword evidence="8" id="KW-0057">Aromatic amino acid biosynthesis</keyword>